<protein>
    <submittedName>
        <fullName evidence="5">Glycosyltransferase</fullName>
        <ecNumber evidence="5">2.4.-.-</ecNumber>
    </submittedName>
</protein>
<dbReference type="Pfam" id="PF13439">
    <property type="entry name" value="Glyco_transf_4"/>
    <property type="match status" value="1"/>
</dbReference>
<keyword evidence="2 5" id="KW-0808">Transferase</keyword>
<dbReference type="Proteomes" id="UP001589748">
    <property type="component" value="Unassembled WGS sequence"/>
</dbReference>
<dbReference type="Gene3D" id="3.40.50.2000">
    <property type="entry name" value="Glycogen Phosphorylase B"/>
    <property type="match status" value="2"/>
</dbReference>
<evidence type="ECO:0000256" key="2">
    <source>
        <dbReference type="ARBA" id="ARBA00022679"/>
    </source>
</evidence>
<name>A0ABV5LT60_9ACTN</name>
<dbReference type="PANTHER" id="PTHR45947">
    <property type="entry name" value="SULFOQUINOVOSYL TRANSFERASE SQD2"/>
    <property type="match status" value="1"/>
</dbReference>
<reference evidence="5 6" key="1">
    <citation type="submission" date="2024-09" db="EMBL/GenBank/DDBJ databases">
        <authorList>
            <person name="Sun Q."/>
            <person name="Mori K."/>
        </authorList>
    </citation>
    <scope>NUCLEOTIDE SEQUENCE [LARGE SCALE GENOMIC DNA]</scope>
    <source>
        <strain evidence="5 6">TISTR 1856</strain>
    </source>
</reference>
<dbReference type="EMBL" id="JBHMDM010000005">
    <property type="protein sequence ID" value="MFB9377286.1"/>
    <property type="molecule type" value="Genomic_DNA"/>
</dbReference>
<evidence type="ECO:0000313" key="5">
    <source>
        <dbReference type="EMBL" id="MFB9377286.1"/>
    </source>
</evidence>
<sequence length="455" mass="48538">MTALHDDVRPSPRRPEPVTPPPCPPRTLRVLIGADTYSPDVNGASRFTQRLADELAARHDVHVVVPARTLRNSTQQVGGVVEHRIRAVPVLAGGTGLRVCPPAGLTARCRDVLRAVAPDVVHVQSHFLLGRALVRAADQLGVPVVATNHFMPENLTHHVPLGRRVQARLHDWAWSDAAAVLRRAAVVTAPTPFAAELTGRAGVPGPVLPVSCGLDLDRFAPDPTGRRGAAFRRRFGIGPGPVLGFVGRLAPEKNVADVVRALAELHRRRPALDAHLLLVGDGALRPELGRLAADLGVAGAITFTGFVAEDDLPDAYRACDVFVNAGTAELQSLVVLEAMACGRPVLGVRAGALPHLVRDGENGYLFPPGDPAALAARAATVLDDAPLRARMGRRSVELAAEHDVAETVARFEELYRRHRRADRAPGAARVLRLPRQDRPAAARLVGQGVVGRSIP</sequence>
<accession>A0ABV5LT60</accession>
<feature type="domain" description="Glycosyltransferase subfamily 4-like N-terminal" evidence="4">
    <location>
        <begin position="41"/>
        <end position="218"/>
    </location>
</feature>
<dbReference type="PANTHER" id="PTHR45947:SF3">
    <property type="entry name" value="SULFOQUINOVOSYL TRANSFERASE SQD2"/>
    <property type="match status" value="1"/>
</dbReference>
<dbReference type="Pfam" id="PF13692">
    <property type="entry name" value="Glyco_trans_1_4"/>
    <property type="match status" value="1"/>
</dbReference>
<evidence type="ECO:0000313" key="6">
    <source>
        <dbReference type="Proteomes" id="UP001589748"/>
    </source>
</evidence>
<feature type="region of interest" description="Disordered" evidence="3">
    <location>
        <begin position="1"/>
        <end position="25"/>
    </location>
</feature>
<evidence type="ECO:0000256" key="3">
    <source>
        <dbReference type="SAM" id="MobiDB-lite"/>
    </source>
</evidence>
<comment type="caution">
    <text evidence="5">The sequence shown here is derived from an EMBL/GenBank/DDBJ whole genome shotgun (WGS) entry which is preliminary data.</text>
</comment>
<proteinExistence type="predicted"/>
<dbReference type="RefSeq" id="WP_380139288.1">
    <property type="nucleotide sequence ID" value="NZ_JBHLUI010000010.1"/>
</dbReference>
<keyword evidence="6" id="KW-1185">Reference proteome</keyword>
<dbReference type="InterPro" id="IPR050194">
    <property type="entry name" value="Glycosyltransferase_grp1"/>
</dbReference>
<dbReference type="EC" id="2.4.-.-" evidence="5"/>
<organism evidence="5 6">
    <name type="scientific">Kineococcus gynurae</name>
    <dbReference type="NCBI Taxonomy" id="452979"/>
    <lineage>
        <taxon>Bacteria</taxon>
        <taxon>Bacillati</taxon>
        <taxon>Actinomycetota</taxon>
        <taxon>Actinomycetes</taxon>
        <taxon>Kineosporiales</taxon>
        <taxon>Kineosporiaceae</taxon>
        <taxon>Kineococcus</taxon>
    </lineage>
</organism>
<feature type="compositionally biased region" description="Basic and acidic residues" evidence="3">
    <location>
        <begin position="1"/>
        <end position="16"/>
    </location>
</feature>
<dbReference type="SUPFAM" id="SSF53756">
    <property type="entry name" value="UDP-Glycosyltransferase/glycogen phosphorylase"/>
    <property type="match status" value="1"/>
</dbReference>
<evidence type="ECO:0000259" key="4">
    <source>
        <dbReference type="Pfam" id="PF13439"/>
    </source>
</evidence>
<gene>
    <name evidence="5" type="ORF">ACFFVI_09910</name>
</gene>
<evidence type="ECO:0000256" key="1">
    <source>
        <dbReference type="ARBA" id="ARBA00022676"/>
    </source>
</evidence>
<dbReference type="InterPro" id="IPR028098">
    <property type="entry name" value="Glyco_trans_4-like_N"/>
</dbReference>
<keyword evidence="1 5" id="KW-0328">Glycosyltransferase</keyword>
<dbReference type="GO" id="GO:0016757">
    <property type="term" value="F:glycosyltransferase activity"/>
    <property type="evidence" value="ECO:0007669"/>
    <property type="project" value="UniProtKB-KW"/>
</dbReference>